<dbReference type="PROSITE" id="PS51760">
    <property type="entry name" value="GH10_2"/>
    <property type="match status" value="1"/>
</dbReference>
<dbReference type="InterPro" id="IPR000254">
    <property type="entry name" value="CBD"/>
</dbReference>
<evidence type="ECO:0000256" key="6">
    <source>
        <dbReference type="ARBA" id="ARBA00022651"/>
    </source>
</evidence>
<dbReference type="Gene3D" id="3.20.20.80">
    <property type="entry name" value="Glycosidases"/>
    <property type="match status" value="1"/>
</dbReference>
<keyword evidence="10 13" id="KW-0326">Glycosidase</keyword>
<accession>A0A093V4C2</accession>
<protein>
    <recommendedName>
        <fullName evidence="13">Beta-xylanase</fullName>
        <ecNumber evidence="13">3.2.1.8</ecNumber>
    </recommendedName>
</protein>
<keyword evidence="7 15" id="KW-0732">Signal</keyword>
<keyword evidence="11 13" id="KW-0624">Polysaccharide degradation</keyword>
<evidence type="ECO:0000256" key="14">
    <source>
        <dbReference type="SAM" id="MobiDB-lite"/>
    </source>
</evidence>
<name>A0A093V4C2_TALMA</name>
<dbReference type="SUPFAM" id="SSF51445">
    <property type="entry name" value="(Trans)glycosidases"/>
    <property type="match status" value="1"/>
</dbReference>
<evidence type="ECO:0000259" key="17">
    <source>
        <dbReference type="PROSITE" id="PS51760"/>
    </source>
</evidence>
<feature type="domain" description="CBM1" evidence="16">
    <location>
        <begin position="371"/>
        <end position="407"/>
    </location>
</feature>
<dbReference type="GO" id="GO:0045493">
    <property type="term" value="P:xylan catabolic process"/>
    <property type="evidence" value="ECO:0007669"/>
    <property type="project" value="UniProtKB-KW"/>
</dbReference>
<dbReference type="PRINTS" id="PR00134">
    <property type="entry name" value="GLHYDRLASE10"/>
</dbReference>
<dbReference type="PROSITE" id="PS00591">
    <property type="entry name" value="GH10_1"/>
    <property type="match status" value="1"/>
</dbReference>
<dbReference type="SMART" id="SM00236">
    <property type="entry name" value="fCBD"/>
    <property type="match status" value="1"/>
</dbReference>
<organism evidence="18">
    <name type="scientific">Talaromyces marneffei PM1</name>
    <dbReference type="NCBI Taxonomy" id="1077442"/>
    <lineage>
        <taxon>Eukaryota</taxon>
        <taxon>Fungi</taxon>
        <taxon>Dikarya</taxon>
        <taxon>Ascomycota</taxon>
        <taxon>Pezizomycotina</taxon>
        <taxon>Eurotiomycetes</taxon>
        <taxon>Eurotiomycetidae</taxon>
        <taxon>Eurotiales</taxon>
        <taxon>Trichocomaceae</taxon>
        <taxon>Talaromyces</taxon>
        <taxon>Talaromyces sect. Talaromyces</taxon>
    </lineage>
</organism>
<dbReference type="GO" id="GO:0030248">
    <property type="term" value="F:cellulose binding"/>
    <property type="evidence" value="ECO:0007669"/>
    <property type="project" value="InterPro"/>
</dbReference>
<evidence type="ECO:0000313" key="18">
    <source>
        <dbReference type="EMBL" id="KFX41586.1"/>
    </source>
</evidence>
<dbReference type="GO" id="GO:0005576">
    <property type="term" value="C:extracellular region"/>
    <property type="evidence" value="ECO:0007669"/>
    <property type="project" value="UniProtKB-SubCell"/>
</dbReference>
<dbReference type="HOGENOM" id="CLU_020161_12_1_1"/>
<comment type="similarity">
    <text evidence="4 13">Belongs to the glycosyl hydrolase 10 (cellulase F) family.</text>
</comment>
<dbReference type="PANTHER" id="PTHR31490:SF35">
    <property type="entry name" value="ENDO-1,4-BETA-XYLANASE"/>
    <property type="match status" value="1"/>
</dbReference>
<evidence type="ECO:0000256" key="8">
    <source>
        <dbReference type="ARBA" id="ARBA00022801"/>
    </source>
</evidence>
<dbReference type="InterPro" id="IPR017853">
    <property type="entry name" value="GH"/>
</dbReference>
<dbReference type="PROSITE" id="PS00562">
    <property type="entry name" value="CBM1_1"/>
    <property type="match status" value="1"/>
</dbReference>
<keyword evidence="9 13" id="KW-0119">Carbohydrate metabolism</keyword>
<dbReference type="EC" id="3.2.1.8" evidence="13"/>
<dbReference type="Pfam" id="PF00331">
    <property type="entry name" value="Glyco_hydro_10"/>
    <property type="match status" value="1"/>
</dbReference>
<evidence type="ECO:0000256" key="7">
    <source>
        <dbReference type="ARBA" id="ARBA00022729"/>
    </source>
</evidence>
<evidence type="ECO:0000256" key="5">
    <source>
        <dbReference type="ARBA" id="ARBA00022525"/>
    </source>
</evidence>
<dbReference type="EMBL" id="JPOX01000057">
    <property type="protein sequence ID" value="KFX41586.1"/>
    <property type="molecule type" value="Genomic_DNA"/>
</dbReference>
<evidence type="ECO:0000259" key="16">
    <source>
        <dbReference type="PROSITE" id="PS51164"/>
    </source>
</evidence>
<evidence type="ECO:0000256" key="11">
    <source>
        <dbReference type="ARBA" id="ARBA00023326"/>
    </source>
</evidence>
<evidence type="ECO:0000256" key="13">
    <source>
        <dbReference type="RuleBase" id="RU361174"/>
    </source>
</evidence>
<feature type="signal peptide" evidence="15">
    <location>
        <begin position="1"/>
        <end position="19"/>
    </location>
</feature>
<comment type="pathway">
    <text evidence="3">Glycan degradation; xylan degradation.</text>
</comment>
<evidence type="ECO:0000256" key="10">
    <source>
        <dbReference type="ARBA" id="ARBA00023295"/>
    </source>
</evidence>
<dbReference type="GO" id="GO:0031176">
    <property type="term" value="F:endo-1,4-beta-xylanase activity"/>
    <property type="evidence" value="ECO:0007669"/>
    <property type="project" value="UniProtKB-EC"/>
</dbReference>
<evidence type="ECO:0000256" key="4">
    <source>
        <dbReference type="ARBA" id="ARBA00007495"/>
    </source>
</evidence>
<dbReference type="AlphaFoldDB" id="A0A093V4C2"/>
<dbReference type="SUPFAM" id="SSF57180">
    <property type="entry name" value="Cellulose-binding domain"/>
    <property type="match status" value="1"/>
</dbReference>
<evidence type="ECO:0000256" key="12">
    <source>
        <dbReference type="PROSITE-ProRule" id="PRU10061"/>
    </source>
</evidence>
<dbReference type="SMART" id="SM00633">
    <property type="entry name" value="Glyco_10"/>
    <property type="match status" value="1"/>
</dbReference>
<dbReference type="InterPro" id="IPR001000">
    <property type="entry name" value="GH10_dom"/>
</dbReference>
<feature type="domain" description="GH10" evidence="17">
    <location>
        <begin position="15"/>
        <end position="333"/>
    </location>
</feature>
<keyword evidence="6 18" id="KW-0858">Xylan degradation</keyword>
<feature type="active site" description="Nucleophile" evidence="12">
    <location>
        <position position="255"/>
    </location>
</feature>
<dbReference type="PANTHER" id="PTHR31490">
    <property type="entry name" value="GLYCOSYL HYDROLASE"/>
    <property type="match status" value="1"/>
</dbReference>
<comment type="caution">
    <text evidence="18">The sequence shown here is derived from an EMBL/GenBank/DDBJ whole genome shotgun (WGS) entry which is preliminary data.</text>
</comment>
<reference evidence="18" key="1">
    <citation type="journal article" date="2014" name="PLoS Genet.">
        <title>Signature Gene Expression Reveals Novel Clues to the Molecular Mechanisms of Dimorphic Transition in Penicillium marneffei.</title>
        <authorList>
            <person name="Yang E."/>
            <person name="Wang G."/>
            <person name="Cai J."/>
            <person name="Woo P.C."/>
            <person name="Lau S.K."/>
            <person name="Yuen K.-Y."/>
            <person name="Chow W.-N."/>
            <person name="Lin X."/>
        </authorList>
    </citation>
    <scope>NUCLEOTIDE SEQUENCE [LARGE SCALE GENOMIC DNA]</scope>
    <source>
        <strain evidence="18">PM1</strain>
    </source>
</reference>
<evidence type="ECO:0000256" key="2">
    <source>
        <dbReference type="ARBA" id="ARBA00004613"/>
    </source>
</evidence>
<keyword evidence="8 13" id="KW-0378">Hydrolase</keyword>
<gene>
    <name evidence="18" type="ORF">GQ26_0570340</name>
</gene>
<comment type="subcellular location">
    <subcellularLocation>
        <location evidence="2">Secreted</location>
    </subcellularLocation>
</comment>
<feature type="chain" id="PRO_5001888049" description="Beta-xylanase" evidence="15">
    <location>
        <begin position="20"/>
        <end position="410"/>
    </location>
</feature>
<dbReference type="eggNOG" id="ENOG502QR4K">
    <property type="taxonomic scope" value="Eukaryota"/>
</dbReference>
<comment type="catalytic activity">
    <reaction evidence="1 13">
        <text>Endohydrolysis of (1-&gt;4)-beta-D-xylosidic linkages in xylans.</text>
        <dbReference type="EC" id="3.2.1.8"/>
    </reaction>
</comment>
<evidence type="ECO:0000256" key="9">
    <source>
        <dbReference type="ARBA" id="ARBA00023277"/>
    </source>
</evidence>
<keyword evidence="5" id="KW-0964">Secreted</keyword>
<dbReference type="PROSITE" id="PS51164">
    <property type="entry name" value="CBM1_2"/>
    <property type="match status" value="1"/>
</dbReference>
<sequence length="410" mass="43609">MTAVKSLLLALAVGQIAQAQLDTAAKAAGLLYFGTAVDNPDLSDSQYLATLQTADFGQITPANGMKWQPTEPTQGTYTFSDGDQIASLAKSNNDYLRCHTLAWYNQLPSYITSGSWTNQTLIAALQEHIKGVVTHYKGQCYAWDVVNEALNEDGTYRQNVFYQHIGEAYIPIAFAAAAAADPNAKLYYNDYNIEYAGAKATGAQGIVKLVKAAGGRIDGVGFQSHFIVGQTPSLAAQKANLASFTALGVDVAITELDIRMTLPDTSALQAQQSTDYQTTTTACVQTKGCVGITIWDFTDKYSWVPGTFSGQGDACPWDSNYNKKPAYYGILAGLKSGSGSPSSSSTLITTTKPTTTSTAPPTTTTSSSPSTGAAHWGQCGGIGWNGPTTCVSPYACQVFNPYYSQCFSPQ</sequence>
<dbReference type="InterPro" id="IPR044846">
    <property type="entry name" value="GH10"/>
</dbReference>
<evidence type="ECO:0000256" key="3">
    <source>
        <dbReference type="ARBA" id="ARBA00004851"/>
    </source>
</evidence>
<evidence type="ECO:0000256" key="1">
    <source>
        <dbReference type="ARBA" id="ARBA00000681"/>
    </source>
</evidence>
<evidence type="ECO:0000256" key="15">
    <source>
        <dbReference type="SAM" id="SignalP"/>
    </source>
</evidence>
<dbReference type="Pfam" id="PF00734">
    <property type="entry name" value="CBM_1"/>
    <property type="match status" value="1"/>
</dbReference>
<dbReference type="InterPro" id="IPR035971">
    <property type="entry name" value="CBD_sf"/>
</dbReference>
<proteinExistence type="inferred from homology"/>
<feature type="region of interest" description="Disordered" evidence="14">
    <location>
        <begin position="337"/>
        <end position="372"/>
    </location>
</feature>
<dbReference type="InterPro" id="IPR031158">
    <property type="entry name" value="GH10_AS"/>
</dbReference>